<feature type="compositionally biased region" description="Polar residues" evidence="1">
    <location>
        <begin position="66"/>
        <end position="95"/>
    </location>
</feature>
<proteinExistence type="predicted"/>
<dbReference type="GO" id="GO:0009277">
    <property type="term" value="C:fungal-type cell wall"/>
    <property type="evidence" value="ECO:0007669"/>
    <property type="project" value="TreeGrafter"/>
</dbReference>
<feature type="compositionally biased region" description="Low complexity" evidence="1">
    <location>
        <begin position="96"/>
        <end position="133"/>
    </location>
</feature>
<feature type="domain" description="Asl1-like glycosyl hydrolase catalytic" evidence="3">
    <location>
        <begin position="149"/>
        <end position="381"/>
    </location>
</feature>
<evidence type="ECO:0000256" key="1">
    <source>
        <dbReference type="SAM" id="MobiDB-lite"/>
    </source>
</evidence>
<dbReference type="InterPro" id="IPR053183">
    <property type="entry name" value="ASL1"/>
</dbReference>
<dbReference type="Proteomes" id="UP001362999">
    <property type="component" value="Unassembled WGS sequence"/>
</dbReference>
<reference evidence="4 5" key="1">
    <citation type="journal article" date="2024" name="J Genomics">
        <title>Draft genome sequencing and assembly of Favolaschia claudopus CIRM-BRFM 2984 isolated from oak limbs.</title>
        <authorList>
            <person name="Navarro D."/>
            <person name="Drula E."/>
            <person name="Chaduli D."/>
            <person name="Cazenave R."/>
            <person name="Ahrendt S."/>
            <person name="Wang J."/>
            <person name="Lipzen A."/>
            <person name="Daum C."/>
            <person name="Barry K."/>
            <person name="Grigoriev I.V."/>
            <person name="Favel A."/>
            <person name="Rosso M.N."/>
            <person name="Martin F."/>
        </authorList>
    </citation>
    <scope>NUCLEOTIDE SEQUENCE [LARGE SCALE GENOMIC DNA]</scope>
    <source>
        <strain evidence="4 5">CIRM-BRFM 2984</strain>
    </source>
</reference>
<dbReference type="InterPro" id="IPR017853">
    <property type="entry name" value="GH"/>
</dbReference>
<protein>
    <submittedName>
        <fullName evidence="4">Glyco-hydro-cc domain-containing protein</fullName>
    </submittedName>
</protein>
<name>A0AAW0ED20_9AGAR</name>
<comment type="caution">
    <text evidence="4">The sequence shown here is derived from an EMBL/GenBank/DDBJ whole genome shotgun (WGS) entry which is preliminary data.</text>
</comment>
<feature type="region of interest" description="Disordered" evidence="1">
    <location>
        <begin position="42"/>
        <end position="139"/>
    </location>
</feature>
<dbReference type="PANTHER" id="PTHR34154:SF3">
    <property type="entry name" value="ALKALI-SENSITIVE LINKAGE PROTEIN 1"/>
    <property type="match status" value="1"/>
</dbReference>
<evidence type="ECO:0000259" key="3">
    <source>
        <dbReference type="Pfam" id="PF11790"/>
    </source>
</evidence>
<accession>A0AAW0ED20</accession>
<keyword evidence="2" id="KW-0732">Signal</keyword>
<evidence type="ECO:0000313" key="4">
    <source>
        <dbReference type="EMBL" id="KAK7061592.1"/>
    </source>
</evidence>
<gene>
    <name evidence="4" type="ORF">R3P38DRAFT_2830335</name>
</gene>
<dbReference type="AlphaFoldDB" id="A0AAW0ED20"/>
<sequence>MAPTSLLSVVSLALLSLFASSLTSPVNALSVHSDHVVRSHADIALKQRSKPRNKRANSKRCKAKSSSKLAEPTSTTKKEQSTPTSKAAAPAQTTKSGSSSNNSGSSNSGSSNSNSGSNSGSSSGSSGSSSGGSSSSGGGSVNLRGKACLAWPNYSYNKLSSWKGSNTGLIYSWDATKVPGAEELGFTYAPMLWGWKNAEDFKAKTVEGYAKLALGPNEPNELGQSNMDAWSGIKLWKQYMRPLADKGYTLISPAMSSRPNGKDWMKTFMENCDDCKVSAIATHWYGTDLEEFKRYVTYWHDTYNLPVYVTEYADQDFNNGPQANMDQIWAFMTGATNWLNSQSWVKAHCWFGAMEGMDNVNPLNKLMNSAGNAPNDLGSYFINN</sequence>
<dbReference type="GO" id="GO:0071966">
    <property type="term" value="P:fungal-type cell wall polysaccharide metabolic process"/>
    <property type="evidence" value="ECO:0007669"/>
    <property type="project" value="TreeGrafter"/>
</dbReference>
<dbReference type="InterPro" id="IPR024655">
    <property type="entry name" value="Asl1_glyco_hydro_catalytic"/>
</dbReference>
<dbReference type="EMBL" id="JAWWNJ010000002">
    <property type="protein sequence ID" value="KAK7061592.1"/>
    <property type="molecule type" value="Genomic_DNA"/>
</dbReference>
<feature type="signal peptide" evidence="2">
    <location>
        <begin position="1"/>
        <end position="28"/>
    </location>
</feature>
<dbReference type="PANTHER" id="PTHR34154">
    <property type="entry name" value="ALKALI-SENSITIVE LINKAGE PROTEIN 1"/>
    <property type="match status" value="1"/>
</dbReference>
<keyword evidence="5" id="KW-1185">Reference proteome</keyword>
<evidence type="ECO:0000256" key="2">
    <source>
        <dbReference type="SAM" id="SignalP"/>
    </source>
</evidence>
<evidence type="ECO:0000313" key="5">
    <source>
        <dbReference type="Proteomes" id="UP001362999"/>
    </source>
</evidence>
<organism evidence="4 5">
    <name type="scientific">Favolaschia claudopus</name>
    <dbReference type="NCBI Taxonomy" id="2862362"/>
    <lineage>
        <taxon>Eukaryota</taxon>
        <taxon>Fungi</taxon>
        <taxon>Dikarya</taxon>
        <taxon>Basidiomycota</taxon>
        <taxon>Agaricomycotina</taxon>
        <taxon>Agaricomycetes</taxon>
        <taxon>Agaricomycetidae</taxon>
        <taxon>Agaricales</taxon>
        <taxon>Marasmiineae</taxon>
        <taxon>Mycenaceae</taxon>
        <taxon>Favolaschia</taxon>
    </lineage>
</organism>
<dbReference type="Pfam" id="PF11790">
    <property type="entry name" value="Glyco_hydro_cc"/>
    <property type="match status" value="1"/>
</dbReference>
<feature type="chain" id="PRO_5043698854" evidence="2">
    <location>
        <begin position="29"/>
        <end position="384"/>
    </location>
</feature>
<feature type="compositionally biased region" description="Basic residues" evidence="1">
    <location>
        <begin position="47"/>
        <end position="65"/>
    </location>
</feature>
<dbReference type="SUPFAM" id="SSF51445">
    <property type="entry name" value="(Trans)glycosidases"/>
    <property type="match status" value="1"/>
</dbReference>